<dbReference type="OrthoDB" id="10250354at2759"/>
<feature type="non-terminal residue" evidence="4">
    <location>
        <position position="1"/>
    </location>
</feature>
<feature type="domain" description="J" evidence="3">
    <location>
        <begin position="1"/>
        <end position="62"/>
    </location>
</feature>
<dbReference type="Pfam" id="PF00226">
    <property type="entry name" value="DnaJ"/>
    <property type="match status" value="1"/>
</dbReference>
<dbReference type="AlphaFoldDB" id="A0A9N9ISA7"/>
<dbReference type="InterPro" id="IPR036869">
    <property type="entry name" value="J_dom_sf"/>
</dbReference>
<evidence type="ECO:0000256" key="1">
    <source>
        <dbReference type="SAM" id="Coils"/>
    </source>
</evidence>
<dbReference type="EMBL" id="CAJVPS010038743">
    <property type="protein sequence ID" value="CAG8747644.1"/>
    <property type="molecule type" value="Genomic_DNA"/>
</dbReference>
<dbReference type="PROSITE" id="PS50076">
    <property type="entry name" value="DNAJ_2"/>
    <property type="match status" value="1"/>
</dbReference>
<feature type="region of interest" description="Disordered" evidence="2">
    <location>
        <begin position="184"/>
        <end position="267"/>
    </location>
</feature>
<evidence type="ECO:0000259" key="3">
    <source>
        <dbReference type="PROSITE" id="PS50076"/>
    </source>
</evidence>
<feature type="compositionally biased region" description="Basic and acidic residues" evidence="2">
    <location>
        <begin position="237"/>
        <end position="267"/>
    </location>
</feature>
<feature type="non-terminal residue" evidence="4">
    <location>
        <position position="267"/>
    </location>
</feature>
<feature type="compositionally biased region" description="Polar residues" evidence="2">
    <location>
        <begin position="225"/>
        <end position="235"/>
    </location>
</feature>
<dbReference type="InterPro" id="IPR001623">
    <property type="entry name" value="DnaJ_domain"/>
</dbReference>
<dbReference type="SUPFAM" id="SSF46565">
    <property type="entry name" value="Chaperone J-domain"/>
    <property type="match status" value="1"/>
</dbReference>
<accession>A0A9N9ISA7</accession>
<dbReference type="PANTHER" id="PTHR24074">
    <property type="entry name" value="CO-CHAPERONE PROTEIN DJLA"/>
    <property type="match status" value="1"/>
</dbReference>
<evidence type="ECO:0000256" key="2">
    <source>
        <dbReference type="SAM" id="MobiDB-lite"/>
    </source>
</evidence>
<dbReference type="Proteomes" id="UP000789508">
    <property type="component" value="Unassembled WGS sequence"/>
</dbReference>
<protein>
    <submittedName>
        <fullName evidence="4">11911_t:CDS:1</fullName>
    </submittedName>
</protein>
<evidence type="ECO:0000313" key="4">
    <source>
        <dbReference type="EMBL" id="CAG8747644.1"/>
    </source>
</evidence>
<organism evidence="4 5">
    <name type="scientific">Ambispora leptoticha</name>
    <dbReference type="NCBI Taxonomy" id="144679"/>
    <lineage>
        <taxon>Eukaryota</taxon>
        <taxon>Fungi</taxon>
        <taxon>Fungi incertae sedis</taxon>
        <taxon>Mucoromycota</taxon>
        <taxon>Glomeromycotina</taxon>
        <taxon>Glomeromycetes</taxon>
        <taxon>Archaeosporales</taxon>
        <taxon>Ambisporaceae</taxon>
        <taxon>Ambispora</taxon>
    </lineage>
</organism>
<dbReference type="InterPro" id="IPR050817">
    <property type="entry name" value="DjlA_DnaK_co-chaperone"/>
</dbReference>
<keyword evidence="5" id="KW-1185">Reference proteome</keyword>
<sequence length="267" mass="31253">VSPGATQEEIAKAYRKLALKYHPDRNRDKFKEFEEMLREVTRNLDNIERNLDETRESLDRQQERLWSEAIRNMEDNLNLAGVSVSDLDSSLWSPYGDWKEKVRNSFNSDLDVFLIIHRKITTTKRKNMMVKNQIIRIVDQIKTFLRTIKVDEVECLLKTSDEREKQKYQEMMNKLEKELETLRNQSNNQDHGNPTPKPTPEQEKVAKDKLAEAAQSNDKDEIVNILSQANETVKNSADPELKKQKDQAEDNLGKIDPNELRKIIKTE</sequence>
<proteinExistence type="predicted"/>
<dbReference type="SMART" id="SM00271">
    <property type="entry name" value="DnaJ"/>
    <property type="match status" value="1"/>
</dbReference>
<feature type="coiled-coil region" evidence="1">
    <location>
        <begin position="30"/>
        <end position="64"/>
    </location>
</feature>
<name>A0A9N9ISA7_9GLOM</name>
<dbReference type="CDD" id="cd06257">
    <property type="entry name" value="DnaJ"/>
    <property type="match status" value="1"/>
</dbReference>
<keyword evidence="1" id="KW-0175">Coiled coil</keyword>
<reference evidence="4" key="1">
    <citation type="submission" date="2021-06" db="EMBL/GenBank/DDBJ databases">
        <authorList>
            <person name="Kallberg Y."/>
            <person name="Tangrot J."/>
            <person name="Rosling A."/>
        </authorList>
    </citation>
    <scope>NUCLEOTIDE SEQUENCE</scope>
    <source>
        <strain evidence="4">FL130A</strain>
    </source>
</reference>
<comment type="caution">
    <text evidence="4">The sequence shown here is derived from an EMBL/GenBank/DDBJ whole genome shotgun (WGS) entry which is preliminary data.</text>
</comment>
<evidence type="ECO:0000313" key="5">
    <source>
        <dbReference type="Proteomes" id="UP000789508"/>
    </source>
</evidence>
<feature type="compositionally biased region" description="Basic and acidic residues" evidence="2">
    <location>
        <begin position="200"/>
        <end position="222"/>
    </location>
</feature>
<gene>
    <name evidence="4" type="ORF">ALEPTO_LOCUS13181</name>
</gene>
<dbReference type="Gene3D" id="1.10.287.110">
    <property type="entry name" value="DnaJ domain"/>
    <property type="match status" value="1"/>
</dbReference>